<organism evidence="1 2">
    <name type="scientific">Ambispora leptoticha</name>
    <dbReference type="NCBI Taxonomy" id="144679"/>
    <lineage>
        <taxon>Eukaryota</taxon>
        <taxon>Fungi</taxon>
        <taxon>Fungi incertae sedis</taxon>
        <taxon>Mucoromycota</taxon>
        <taxon>Glomeromycotina</taxon>
        <taxon>Glomeromycetes</taxon>
        <taxon>Archaeosporales</taxon>
        <taxon>Ambisporaceae</taxon>
        <taxon>Ambispora</taxon>
    </lineage>
</organism>
<dbReference type="Proteomes" id="UP000789508">
    <property type="component" value="Unassembled WGS sequence"/>
</dbReference>
<keyword evidence="2" id="KW-1185">Reference proteome</keyword>
<dbReference type="EMBL" id="CAJVPS010036216">
    <property type="protein sequence ID" value="CAG8742846.1"/>
    <property type="molecule type" value="Genomic_DNA"/>
</dbReference>
<proteinExistence type="predicted"/>
<sequence length="42" mass="4720">VSVFYIGVKLGIPRWVGYPGCDCVYLSKLGWVDLVLPPKSYM</sequence>
<evidence type="ECO:0000313" key="2">
    <source>
        <dbReference type="Proteomes" id="UP000789508"/>
    </source>
</evidence>
<accession>A0A9N9IQK0</accession>
<reference evidence="1" key="1">
    <citation type="submission" date="2021-06" db="EMBL/GenBank/DDBJ databases">
        <authorList>
            <person name="Kallberg Y."/>
            <person name="Tangrot J."/>
            <person name="Rosling A."/>
        </authorList>
    </citation>
    <scope>NUCLEOTIDE SEQUENCE</scope>
    <source>
        <strain evidence="1">FL130A</strain>
    </source>
</reference>
<protein>
    <submittedName>
        <fullName evidence="1">1421_t:CDS:1</fullName>
    </submittedName>
</protein>
<feature type="non-terminal residue" evidence="1">
    <location>
        <position position="42"/>
    </location>
</feature>
<gene>
    <name evidence="1" type="ORF">ALEPTO_LOCUS13019</name>
</gene>
<evidence type="ECO:0000313" key="1">
    <source>
        <dbReference type="EMBL" id="CAG8742846.1"/>
    </source>
</evidence>
<dbReference type="AlphaFoldDB" id="A0A9N9IQK0"/>
<comment type="caution">
    <text evidence="1">The sequence shown here is derived from an EMBL/GenBank/DDBJ whole genome shotgun (WGS) entry which is preliminary data.</text>
</comment>
<name>A0A9N9IQK0_9GLOM</name>